<sequence length="739" mass="81390">MNNESYTVISAIGMLANLLVLFIVARYPAMRTVCNVYVANLAATDFTFCLYTLIQSTESDSEAYARICDVGRMILVFLASASIMLLTVIAVERHNAITDPLSNRQRGTVKNAGKISVVVWLVAALAAAIDTIARNVVTNDWSFKGTSLYHTPCVFLKLESSDTSHPFFVMNDVVIDVAKSLAVLNSVANPFLYALLGRNFRDKVKKMLCCKQCWSCKHWRPKSEASPDTTLTIQAIDARGHDTGQAQATGGTGQAQATSGTGQTQATDGTGRIQATVGTGQTQATDGTGQTQTIEEKVTDNARNHPSVRSAMSVVQVLIIGAGVRGETYAQYALNNSDRLQVVGVADPRLFRCKRLQHLYNIPEENVFTDWREAADREKFANCVVIATPDQLHKAPAVAFADRGYHILLEKPMAVTEEDCWEIVSACEMNNVILSVCHVLRYYPPVQKIKELIDNGAIGDVVNIYHMEPVGFWHFAHSFVRGNWRNTTESIFSLLAKCCHDVDLIRYWLTGSRCLKVSSFGSLLHFTPENKPAGAASRCLDCQVENTCPYSAKKIYLSRVEQGQTGWPVSVVCPQEPVDIESLTEALRTGPYGRCVYECDNNVVSNQVVNFQFEGGQTACLNMVAFTQEVGERQTRISGTKGELRCSGEGPVYLYDFLKREETKLDCTAAPSSRMGDMPHGGADFFLMDTFVKAVQSGDRSHILTGPQDTLQSHLLVFAAEQARLQDRVITIHPDGSYS</sequence>
<dbReference type="InterPro" id="IPR017452">
    <property type="entry name" value="GPCR_Rhodpsn_7TM"/>
</dbReference>
<dbReference type="GO" id="GO:0016020">
    <property type="term" value="C:membrane"/>
    <property type="evidence" value="ECO:0007669"/>
    <property type="project" value="UniProtKB-SubCell"/>
</dbReference>
<feature type="transmembrane region" description="Helical" evidence="7">
    <location>
        <begin position="6"/>
        <end position="24"/>
    </location>
</feature>
<dbReference type="Pfam" id="PF00001">
    <property type="entry name" value="7tm_1"/>
    <property type="match status" value="1"/>
</dbReference>
<dbReference type="Gene3D" id="3.40.50.720">
    <property type="entry name" value="NAD(P)-binding Rossmann-like Domain"/>
    <property type="match status" value="1"/>
</dbReference>
<evidence type="ECO:0000256" key="4">
    <source>
        <dbReference type="ARBA" id="ARBA00023136"/>
    </source>
</evidence>
<keyword evidence="2 5" id="KW-0812">Transmembrane</keyword>
<dbReference type="Pfam" id="PF01408">
    <property type="entry name" value="GFO_IDH_MocA"/>
    <property type="match status" value="1"/>
</dbReference>
<dbReference type="SUPFAM" id="SSF55347">
    <property type="entry name" value="Glyceraldehyde-3-phosphate dehydrogenase-like, C-terminal domain"/>
    <property type="match status" value="1"/>
</dbReference>
<gene>
    <name evidence="9" type="primary">AGTR1</name>
    <name evidence="9" type="ORF">BLAG_LOCUS4027</name>
</gene>
<comment type="similarity">
    <text evidence="5">Belongs to the G-protein coupled receptor 1 family.</text>
</comment>
<feature type="transmembrane region" description="Helical" evidence="7">
    <location>
        <begin position="36"/>
        <end position="54"/>
    </location>
</feature>
<dbReference type="GO" id="GO:0000166">
    <property type="term" value="F:nucleotide binding"/>
    <property type="evidence" value="ECO:0007669"/>
    <property type="project" value="InterPro"/>
</dbReference>
<name>A0A8J9W7Z8_BRALA</name>
<evidence type="ECO:0000256" key="7">
    <source>
        <dbReference type="SAM" id="Phobius"/>
    </source>
</evidence>
<evidence type="ECO:0000313" key="10">
    <source>
        <dbReference type="Proteomes" id="UP000838412"/>
    </source>
</evidence>
<evidence type="ECO:0000256" key="2">
    <source>
        <dbReference type="ARBA" id="ARBA00022692"/>
    </source>
</evidence>
<dbReference type="Proteomes" id="UP000838412">
    <property type="component" value="Chromosome 11"/>
</dbReference>
<dbReference type="AlphaFoldDB" id="A0A8J9W7Z8"/>
<dbReference type="InterPro" id="IPR000683">
    <property type="entry name" value="Gfo/Idh/MocA-like_OxRdtase_N"/>
</dbReference>
<dbReference type="Gene3D" id="1.20.1070.10">
    <property type="entry name" value="Rhodopsin 7-helix transmembrane proteins"/>
    <property type="match status" value="1"/>
</dbReference>
<evidence type="ECO:0000256" key="3">
    <source>
        <dbReference type="ARBA" id="ARBA00022989"/>
    </source>
</evidence>
<evidence type="ECO:0000259" key="8">
    <source>
        <dbReference type="PROSITE" id="PS50262"/>
    </source>
</evidence>
<keyword evidence="10" id="KW-1185">Reference proteome</keyword>
<evidence type="ECO:0000313" key="9">
    <source>
        <dbReference type="EMBL" id="CAH1239870.1"/>
    </source>
</evidence>
<protein>
    <submittedName>
        <fullName evidence="9">AGTR1 protein</fullName>
    </submittedName>
</protein>
<evidence type="ECO:0000256" key="5">
    <source>
        <dbReference type="RuleBase" id="RU000688"/>
    </source>
</evidence>
<keyword evidence="3 7" id="KW-1133">Transmembrane helix</keyword>
<keyword evidence="5" id="KW-0675">Receptor</keyword>
<keyword evidence="5" id="KW-0297">G-protein coupled receptor</keyword>
<feature type="domain" description="G-protein coupled receptors family 1 profile" evidence="8">
    <location>
        <begin position="16"/>
        <end position="196"/>
    </location>
</feature>
<dbReference type="Gene3D" id="3.30.360.10">
    <property type="entry name" value="Dihydrodipicolinate Reductase, domain 2"/>
    <property type="match status" value="1"/>
</dbReference>
<dbReference type="PRINTS" id="PR00237">
    <property type="entry name" value="GPCRRHODOPSN"/>
</dbReference>
<dbReference type="InterPro" id="IPR036291">
    <property type="entry name" value="NAD(P)-bd_dom_sf"/>
</dbReference>
<dbReference type="PROSITE" id="PS00237">
    <property type="entry name" value="G_PROTEIN_RECEP_F1_1"/>
    <property type="match status" value="1"/>
</dbReference>
<dbReference type="PROSITE" id="PS50262">
    <property type="entry name" value="G_PROTEIN_RECEP_F1_2"/>
    <property type="match status" value="1"/>
</dbReference>
<evidence type="ECO:0000256" key="1">
    <source>
        <dbReference type="ARBA" id="ARBA00004370"/>
    </source>
</evidence>
<organism evidence="9 10">
    <name type="scientific">Branchiostoma lanceolatum</name>
    <name type="common">Common lancelet</name>
    <name type="synonym">Amphioxus lanceolatum</name>
    <dbReference type="NCBI Taxonomy" id="7740"/>
    <lineage>
        <taxon>Eukaryota</taxon>
        <taxon>Metazoa</taxon>
        <taxon>Chordata</taxon>
        <taxon>Cephalochordata</taxon>
        <taxon>Leptocardii</taxon>
        <taxon>Amphioxiformes</taxon>
        <taxon>Branchiostomatidae</taxon>
        <taxon>Branchiostoma</taxon>
    </lineage>
</organism>
<proteinExistence type="inferred from homology"/>
<feature type="region of interest" description="Disordered" evidence="6">
    <location>
        <begin position="243"/>
        <end position="269"/>
    </location>
</feature>
<evidence type="ECO:0000256" key="6">
    <source>
        <dbReference type="SAM" id="MobiDB-lite"/>
    </source>
</evidence>
<keyword evidence="5" id="KW-0807">Transducer</keyword>
<dbReference type="InterPro" id="IPR000276">
    <property type="entry name" value="GPCR_Rhodpsn"/>
</dbReference>
<dbReference type="EMBL" id="OV696696">
    <property type="protein sequence ID" value="CAH1239870.1"/>
    <property type="molecule type" value="Genomic_DNA"/>
</dbReference>
<dbReference type="InterPro" id="IPR051450">
    <property type="entry name" value="Gfo/Idh/MocA_Oxidoreductases"/>
</dbReference>
<dbReference type="PANTHER" id="PTHR43377">
    <property type="entry name" value="BILIVERDIN REDUCTASE A"/>
    <property type="match status" value="1"/>
</dbReference>
<dbReference type="CDD" id="cd00637">
    <property type="entry name" value="7tm_classA_rhodopsin-like"/>
    <property type="match status" value="1"/>
</dbReference>
<accession>A0A8J9W7Z8</accession>
<dbReference type="GO" id="GO:0004930">
    <property type="term" value="F:G protein-coupled receptor activity"/>
    <property type="evidence" value="ECO:0007669"/>
    <property type="project" value="UniProtKB-KW"/>
</dbReference>
<feature type="transmembrane region" description="Helical" evidence="7">
    <location>
        <begin position="112"/>
        <end position="129"/>
    </location>
</feature>
<feature type="transmembrane region" description="Helical" evidence="7">
    <location>
        <begin position="74"/>
        <end position="91"/>
    </location>
</feature>
<dbReference type="SUPFAM" id="SSF51735">
    <property type="entry name" value="NAD(P)-binding Rossmann-fold domains"/>
    <property type="match status" value="1"/>
</dbReference>
<keyword evidence="4 7" id="KW-0472">Membrane</keyword>
<dbReference type="OrthoDB" id="2129491at2759"/>
<dbReference type="SUPFAM" id="SSF81321">
    <property type="entry name" value="Family A G protein-coupled receptor-like"/>
    <property type="match status" value="1"/>
</dbReference>
<dbReference type="PANTHER" id="PTHR43377:SF2">
    <property type="entry name" value="BINDING ROSSMANN FOLD OXIDOREDUCTASE, PUTATIVE (AFU_ORTHOLOGUE AFUA_4G00560)-RELATED"/>
    <property type="match status" value="1"/>
</dbReference>
<reference evidence="9" key="1">
    <citation type="submission" date="2022-01" db="EMBL/GenBank/DDBJ databases">
        <authorList>
            <person name="Braso-Vives M."/>
        </authorList>
    </citation>
    <scope>NUCLEOTIDE SEQUENCE</scope>
</reference>
<comment type="subcellular location">
    <subcellularLocation>
        <location evidence="1">Membrane</location>
    </subcellularLocation>
</comment>